<accession>A0A8T0U497</accession>
<name>A0A8T0U497_PANVG</name>
<evidence type="ECO:0000313" key="2">
    <source>
        <dbReference type="EMBL" id="KAG2617107.1"/>
    </source>
</evidence>
<proteinExistence type="predicted"/>
<feature type="compositionally biased region" description="Pro residues" evidence="1">
    <location>
        <begin position="78"/>
        <end position="90"/>
    </location>
</feature>
<feature type="non-terminal residue" evidence="2">
    <location>
        <position position="1"/>
    </location>
</feature>
<reference evidence="2" key="1">
    <citation type="submission" date="2020-05" db="EMBL/GenBank/DDBJ databases">
        <title>WGS assembly of Panicum virgatum.</title>
        <authorList>
            <person name="Lovell J.T."/>
            <person name="Jenkins J."/>
            <person name="Shu S."/>
            <person name="Juenger T.E."/>
            <person name="Schmutz J."/>
        </authorList>
    </citation>
    <scope>NUCLEOTIDE SEQUENCE</scope>
    <source>
        <strain evidence="2">AP13</strain>
    </source>
</reference>
<dbReference type="AlphaFoldDB" id="A0A8T0U497"/>
<gene>
    <name evidence="2" type="ORF">PVAP13_3NG178392</name>
</gene>
<evidence type="ECO:0000256" key="1">
    <source>
        <dbReference type="SAM" id="MobiDB-lite"/>
    </source>
</evidence>
<dbReference type="EMBL" id="CM029042">
    <property type="protein sequence ID" value="KAG2617107.1"/>
    <property type="molecule type" value="Genomic_DNA"/>
</dbReference>
<sequence length="115" mass="11756">LPTRSCCDGLLFVVDIWPEGFGKGGVCCLCEYVVAKHPDFDLAGAYLACCGKDVDAVKMWRATDPTASNCDDPCGLGAPPPPPPHSPSPPGGGTTKWKQQTGPGAGAIVASSLAL</sequence>
<organism evidence="2 3">
    <name type="scientific">Panicum virgatum</name>
    <name type="common">Blackwell switchgrass</name>
    <dbReference type="NCBI Taxonomy" id="38727"/>
    <lineage>
        <taxon>Eukaryota</taxon>
        <taxon>Viridiplantae</taxon>
        <taxon>Streptophyta</taxon>
        <taxon>Embryophyta</taxon>
        <taxon>Tracheophyta</taxon>
        <taxon>Spermatophyta</taxon>
        <taxon>Magnoliopsida</taxon>
        <taxon>Liliopsida</taxon>
        <taxon>Poales</taxon>
        <taxon>Poaceae</taxon>
        <taxon>PACMAD clade</taxon>
        <taxon>Panicoideae</taxon>
        <taxon>Panicodae</taxon>
        <taxon>Paniceae</taxon>
        <taxon>Panicinae</taxon>
        <taxon>Panicum</taxon>
        <taxon>Panicum sect. Hiantes</taxon>
    </lineage>
</organism>
<protein>
    <submittedName>
        <fullName evidence="2">Uncharacterized protein</fullName>
    </submittedName>
</protein>
<keyword evidence="3" id="KW-1185">Reference proteome</keyword>
<evidence type="ECO:0000313" key="3">
    <source>
        <dbReference type="Proteomes" id="UP000823388"/>
    </source>
</evidence>
<comment type="caution">
    <text evidence="2">The sequence shown here is derived from an EMBL/GenBank/DDBJ whole genome shotgun (WGS) entry which is preliminary data.</text>
</comment>
<feature type="region of interest" description="Disordered" evidence="1">
    <location>
        <begin position="71"/>
        <end position="103"/>
    </location>
</feature>
<dbReference type="Proteomes" id="UP000823388">
    <property type="component" value="Chromosome 3N"/>
</dbReference>